<dbReference type="AlphaFoldDB" id="H6QUF3"/>
<sequence length="103" mass="11854">MESAKQDFSSSPQLGKTSYTYTEFNTKDMGSNPTVEFSSDISHQTRLHIRSSMVRQANSTEQRFSYKKKTIGTGCLLPRLDKLCVLIFRSRLKTRFKIAHQKT</sequence>
<gene>
    <name evidence="1" type="ORF">PGTG_22423</name>
</gene>
<dbReference type="KEGG" id="pgr:PGTG_22423"/>
<reference evidence="2" key="1">
    <citation type="journal article" date="2011" name="Proc. Natl. Acad. Sci. U.S.A.">
        <title>Obligate biotrophy features unraveled by the genomic analysis of rust fungi.</title>
        <authorList>
            <person name="Duplessis S."/>
            <person name="Cuomo C.A."/>
            <person name="Lin Y.-C."/>
            <person name="Aerts A."/>
            <person name="Tisserant E."/>
            <person name="Veneault-Fourrey C."/>
            <person name="Joly D.L."/>
            <person name="Hacquard S."/>
            <person name="Amselem J."/>
            <person name="Cantarel B.L."/>
            <person name="Chiu R."/>
            <person name="Coutinho P.M."/>
            <person name="Feau N."/>
            <person name="Field M."/>
            <person name="Frey P."/>
            <person name="Gelhaye E."/>
            <person name="Goldberg J."/>
            <person name="Grabherr M.G."/>
            <person name="Kodira C.D."/>
            <person name="Kohler A."/>
            <person name="Kuees U."/>
            <person name="Lindquist E.A."/>
            <person name="Lucas S.M."/>
            <person name="Mago R."/>
            <person name="Mauceli E."/>
            <person name="Morin E."/>
            <person name="Murat C."/>
            <person name="Pangilinan J.L."/>
            <person name="Park R."/>
            <person name="Pearson M."/>
            <person name="Quesneville H."/>
            <person name="Rouhier N."/>
            <person name="Sakthikumar S."/>
            <person name="Salamov A.A."/>
            <person name="Schmutz J."/>
            <person name="Selles B."/>
            <person name="Shapiro H."/>
            <person name="Tanguay P."/>
            <person name="Tuskan G.A."/>
            <person name="Henrissat B."/>
            <person name="Van de Peer Y."/>
            <person name="Rouze P."/>
            <person name="Ellis J.G."/>
            <person name="Dodds P.N."/>
            <person name="Schein J.E."/>
            <person name="Zhong S."/>
            <person name="Hamelin R.C."/>
            <person name="Grigoriev I.V."/>
            <person name="Szabo L.J."/>
            <person name="Martin F."/>
        </authorList>
    </citation>
    <scope>NUCLEOTIDE SEQUENCE [LARGE SCALE GENOMIC DNA]</scope>
    <source>
        <strain evidence="2">CRL 75-36-700-3 / race SCCL</strain>
    </source>
</reference>
<organism evidence="1 2">
    <name type="scientific">Puccinia graminis f. sp. tritici (strain CRL 75-36-700-3 / race SCCL)</name>
    <name type="common">Black stem rust fungus</name>
    <dbReference type="NCBI Taxonomy" id="418459"/>
    <lineage>
        <taxon>Eukaryota</taxon>
        <taxon>Fungi</taxon>
        <taxon>Dikarya</taxon>
        <taxon>Basidiomycota</taxon>
        <taxon>Pucciniomycotina</taxon>
        <taxon>Pucciniomycetes</taxon>
        <taxon>Pucciniales</taxon>
        <taxon>Pucciniaceae</taxon>
        <taxon>Puccinia</taxon>
    </lineage>
</organism>
<dbReference type="HOGENOM" id="CLU_2265061_0_0_1"/>
<dbReference type="RefSeq" id="XP_003888856.1">
    <property type="nucleotide sequence ID" value="XM_003888807.1"/>
</dbReference>
<keyword evidence="2" id="KW-1185">Reference proteome</keyword>
<dbReference type="EMBL" id="DS178338">
    <property type="protein sequence ID" value="EHS64614.1"/>
    <property type="molecule type" value="Genomic_DNA"/>
</dbReference>
<dbReference type="GeneID" id="13542424"/>
<name>H6QUF3_PUCGT</name>
<proteinExistence type="predicted"/>
<accession>H6QUF3</accession>
<dbReference type="Proteomes" id="UP000008783">
    <property type="component" value="Unassembled WGS sequence"/>
</dbReference>
<evidence type="ECO:0000313" key="2">
    <source>
        <dbReference type="Proteomes" id="UP000008783"/>
    </source>
</evidence>
<dbReference type="InParanoid" id="H6QUF3"/>
<dbReference type="VEuPathDB" id="FungiDB:PGTG_22423"/>
<evidence type="ECO:0000313" key="1">
    <source>
        <dbReference type="EMBL" id="EHS64614.1"/>
    </source>
</evidence>
<protein>
    <submittedName>
        <fullName evidence="1">Uncharacterized protein</fullName>
    </submittedName>
</protein>